<keyword evidence="5" id="KW-1185">Reference proteome</keyword>
<sequence length="395" mass="45820">MLQAKLNTGELITLFQLSSEEIEKLRFKARFFCPTCHNQVIIKAGRSVTPHFAHSIMSGCPSGDGGEGVYHEKGKYLLFHWLQRQNVNASLEEYIPEINQRPDLLLRINEKKVAIEFQCARISIQEIMKRTEGYVKVGIVPIWILGANHFKRKGTNLVQLDQFTLHFIHQFTPELPLVIYFYDPASSLFITATDIIQTTNSQAIAKLSFRKLEDMNFLGMFKGMFLSSTMIVDEWKKAKQKFRMYQPRRLYGKELAWHRWLYLKGTHREYLPSVIYLPVSSQYLLNTSPWDWQSRICLELITPRSTGEIISLQACQRLLKNSITTESLPLIQPSKDPIMEYLQLLCNLQFMTQVSAEAFVKTHDFCHYSHIEEALIGDTKLMDVLLQKFSSKLRA</sequence>
<gene>
    <name evidence="4" type="ORF">ABC228_10575</name>
</gene>
<feature type="domain" description="Competence protein CoiA-like N-terminal" evidence="2">
    <location>
        <begin position="15"/>
        <end position="61"/>
    </location>
</feature>
<dbReference type="InterPro" id="IPR021176">
    <property type="entry name" value="Competence-induced_CoiA"/>
</dbReference>
<feature type="domain" description="Competence protein CoiA C-terminal" evidence="3">
    <location>
        <begin position="233"/>
        <end position="375"/>
    </location>
</feature>
<proteinExistence type="predicted"/>
<evidence type="ECO:0000313" key="4">
    <source>
        <dbReference type="EMBL" id="MEN2767633.1"/>
    </source>
</evidence>
<dbReference type="EMBL" id="JBDIML010000003">
    <property type="protein sequence ID" value="MEN2767633.1"/>
    <property type="molecule type" value="Genomic_DNA"/>
</dbReference>
<evidence type="ECO:0000259" key="1">
    <source>
        <dbReference type="Pfam" id="PF06054"/>
    </source>
</evidence>
<dbReference type="InterPro" id="IPR057253">
    <property type="entry name" value="CoiA-like_N"/>
</dbReference>
<dbReference type="Pfam" id="PF06054">
    <property type="entry name" value="CoiA_nuc"/>
    <property type="match status" value="1"/>
</dbReference>
<evidence type="ECO:0000313" key="5">
    <source>
        <dbReference type="Proteomes" id="UP001444625"/>
    </source>
</evidence>
<dbReference type="Pfam" id="PF25164">
    <property type="entry name" value="CoiA_N"/>
    <property type="match status" value="1"/>
</dbReference>
<accession>A0ABU9XH71</accession>
<dbReference type="PIRSF" id="PIRSF007487">
    <property type="entry name" value="Competence-induced_CoiA_bac"/>
    <property type="match status" value="1"/>
</dbReference>
<feature type="domain" description="Competence protein CoiA nuclease-like" evidence="1">
    <location>
        <begin position="67"/>
        <end position="222"/>
    </location>
</feature>
<reference evidence="4 5" key="1">
    <citation type="submission" date="2024-05" db="EMBL/GenBank/DDBJ databases">
        <authorList>
            <person name="Haq I."/>
            <person name="Ullah Z."/>
            <person name="Ahmad R."/>
            <person name="Li M."/>
            <person name="Tong Y."/>
        </authorList>
    </citation>
    <scope>NUCLEOTIDE SEQUENCE [LARGE SCALE GENOMIC DNA]</scope>
    <source>
        <strain evidence="4 5">16A2E</strain>
    </source>
</reference>
<dbReference type="InterPro" id="IPR057252">
    <property type="entry name" value="CoiA_C"/>
</dbReference>
<dbReference type="Pfam" id="PF25166">
    <property type="entry name" value="CoiA_C"/>
    <property type="match status" value="1"/>
</dbReference>
<protein>
    <submittedName>
        <fullName evidence="4">Competence protein CoiA family protein</fullName>
    </submittedName>
</protein>
<dbReference type="Proteomes" id="UP001444625">
    <property type="component" value="Unassembled WGS sequence"/>
</dbReference>
<evidence type="ECO:0000259" key="3">
    <source>
        <dbReference type="Pfam" id="PF25166"/>
    </source>
</evidence>
<comment type="caution">
    <text evidence="4">The sequence shown here is derived from an EMBL/GenBank/DDBJ whole genome shotgun (WGS) entry which is preliminary data.</text>
</comment>
<organism evidence="4 5">
    <name type="scientific">Ornithinibacillus xuwenensis</name>
    <dbReference type="NCBI Taxonomy" id="3144668"/>
    <lineage>
        <taxon>Bacteria</taxon>
        <taxon>Bacillati</taxon>
        <taxon>Bacillota</taxon>
        <taxon>Bacilli</taxon>
        <taxon>Bacillales</taxon>
        <taxon>Bacillaceae</taxon>
        <taxon>Ornithinibacillus</taxon>
    </lineage>
</organism>
<name>A0ABU9XH71_9BACI</name>
<evidence type="ECO:0000259" key="2">
    <source>
        <dbReference type="Pfam" id="PF25164"/>
    </source>
</evidence>
<dbReference type="RefSeq" id="WP_345825101.1">
    <property type="nucleotide sequence ID" value="NZ_JBDIML010000003.1"/>
</dbReference>
<dbReference type="InterPro" id="IPR010330">
    <property type="entry name" value="CoiA_nuc"/>
</dbReference>